<keyword evidence="2" id="KW-1185">Reference proteome</keyword>
<comment type="caution">
    <text evidence="1">The sequence shown here is derived from an EMBL/GenBank/DDBJ whole genome shotgun (WGS) entry which is preliminary data.</text>
</comment>
<dbReference type="EMBL" id="JARKIB010000159">
    <property type="protein sequence ID" value="KAJ7730453.1"/>
    <property type="molecule type" value="Genomic_DNA"/>
</dbReference>
<proteinExistence type="predicted"/>
<accession>A0AAD7HYC1</accession>
<dbReference type="Proteomes" id="UP001215598">
    <property type="component" value="Unassembled WGS sequence"/>
</dbReference>
<dbReference type="AlphaFoldDB" id="A0AAD7HYC1"/>
<name>A0AAD7HYC1_9AGAR</name>
<evidence type="ECO:0000313" key="2">
    <source>
        <dbReference type="Proteomes" id="UP001215598"/>
    </source>
</evidence>
<organism evidence="1 2">
    <name type="scientific">Mycena metata</name>
    <dbReference type="NCBI Taxonomy" id="1033252"/>
    <lineage>
        <taxon>Eukaryota</taxon>
        <taxon>Fungi</taxon>
        <taxon>Dikarya</taxon>
        <taxon>Basidiomycota</taxon>
        <taxon>Agaricomycotina</taxon>
        <taxon>Agaricomycetes</taxon>
        <taxon>Agaricomycetidae</taxon>
        <taxon>Agaricales</taxon>
        <taxon>Marasmiineae</taxon>
        <taxon>Mycenaceae</taxon>
        <taxon>Mycena</taxon>
    </lineage>
</organism>
<protein>
    <submittedName>
        <fullName evidence="1">Uncharacterized protein</fullName>
    </submittedName>
</protein>
<reference evidence="1" key="1">
    <citation type="submission" date="2023-03" db="EMBL/GenBank/DDBJ databases">
        <title>Massive genome expansion in bonnet fungi (Mycena s.s.) driven by repeated elements and novel gene families across ecological guilds.</title>
        <authorList>
            <consortium name="Lawrence Berkeley National Laboratory"/>
            <person name="Harder C.B."/>
            <person name="Miyauchi S."/>
            <person name="Viragh M."/>
            <person name="Kuo A."/>
            <person name="Thoen E."/>
            <person name="Andreopoulos B."/>
            <person name="Lu D."/>
            <person name="Skrede I."/>
            <person name="Drula E."/>
            <person name="Henrissat B."/>
            <person name="Morin E."/>
            <person name="Kohler A."/>
            <person name="Barry K."/>
            <person name="LaButti K."/>
            <person name="Morin E."/>
            <person name="Salamov A."/>
            <person name="Lipzen A."/>
            <person name="Mereny Z."/>
            <person name="Hegedus B."/>
            <person name="Baldrian P."/>
            <person name="Stursova M."/>
            <person name="Weitz H."/>
            <person name="Taylor A."/>
            <person name="Grigoriev I.V."/>
            <person name="Nagy L.G."/>
            <person name="Martin F."/>
            <person name="Kauserud H."/>
        </authorList>
    </citation>
    <scope>NUCLEOTIDE SEQUENCE</scope>
    <source>
        <strain evidence="1">CBHHK182m</strain>
    </source>
</reference>
<sequence length="203" mass="22636">MAPLKCRTELDFNMQGSGYKPPVCGDFRVSNAHGRVQRSDGPHLPRYSADAEFGDTDITQLDPLPRPRGYFPAAQTGFHGRWRSYSDPETQKSRSGGTVGEVARGTNYFLRFEVESRSFHTGFGAYRRGGNMALQVSKKRPAPGGEEDEGECLVIVDVKVRPGHRPQLRVGREVAVALSLCYGKYRWVTGIDSAAWERRLSEI</sequence>
<gene>
    <name evidence="1" type="ORF">B0H16DRAFT_1469620</name>
</gene>
<evidence type="ECO:0000313" key="1">
    <source>
        <dbReference type="EMBL" id="KAJ7730453.1"/>
    </source>
</evidence>